<gene>
    <name evidence="2" type="ORF">PGLA1383_LOCUS40634</name>
</gene>
<keyword evidence="1" id="KW-1133">Transmembrane helix</keyword>
<dbReference type="Proteomes" id="UP000654075">
    <property type="component" value="Unassembled WGS sequence"/>
</dbReference>
<feature type="transmembrane region" description="Helical" evidence="1">
    <location>
        <begin position="61"/>
        <end position="80"/>
    </location>
</feature>
<name>A0A813GEJ0_POLGL</name>
<keyword evidence="1" id="KW-0472">Membrane</keyword>
<sequence>MKRTSIGHRTILELDLVPEALVRIPLKPVSQQLPAVDPTSGEDVMILISRFQASAEQANRLLGCTLAGLFVLVSSVVFALQPLSPT</sequence>
<dbReference type="EMBL" id="CAJNNV010028154">
    <property type="protein sequence ID" value="CAE8623371.1"/>
    <property type="molecule type" value="Genomic_DNA"/>
</dbReference>
<evidence type="ECO:0000313" key="2">
    <source>
        <dbReference type="EMBL" id="CAE8623371.1"/>
    </source>
</evidence>
<proteinExistence type="predicted"/>
<reference evidence="2" key="1">
    <citation type="submission" date="2021-02" db="EMBL/GenBank/DDBJ databases">
        <authorList>
            <person name="Dougan E. K."/>
            <person name="Rhodes N."/>
            <person name="Thang M."/>
            <person name="Chan C."/>
        </authorList>
    </citation>
    <scope>NUCLEOTIDE SEQUENCE</scope>
</reference>
<organism evidence="2 3">
    <name type="scientific">Polarella glacialis</name>
    <name type="common">Dinoflagellate</name>
    <dbReference type="NCBI Taxonomy" id="89957"/>
    <lineage>
        <taxon>Eukaryota</taxon>
        <taxon>Sar</taxon>
        <taxon>Alveolata</taxon>
        <taxon>Dinophyceae</taxon>
        <taxon>Suessiales</taxon>
        <taxon>Suessiaceae</taxon>
        <taxon>Polarella</taxon>
    </lineage>
</organism>
<keyword evidence="3" id="KW-1185">Reference proteome</keyword>
<dbReference type="AlphaFoldDB" id="A0A813GEJ0"/>
<protein>
    <submittedName>
        <fullName evidence="2">Uncharacterized protein</fullName>
    </submittedName>
</protein>
<keyword evidence="1" id="KW-0812">Transmembrane</keyword>
<accession>A0A813GEJ0</accession>
<evidence type="ECO:0000256" key="1">
    <source>
        <dbReference type="SAM" id="Phobius"/>
    </source>
</evidence>
<evidence type="ECO:0000313" key="3">
    <source>
        <dbReference type="Proteomes" id="UP000654075"/>
    </source>
</evidence>
<comment type="caution">
    <text evidence="2">The sequence shown here is derived from an EMBL/GenBank/DDBJ whole genome shotgun (WGS) entry which is preliminary data.</text>
</comment>